<evidence type="ECO:0000313" key="1">
    <source>
        <dbReference type="EMBL" id="GIY98953.1"/>
    </source>
</evidence>
<keyword evidence="2" id="KW-1185">Reference proteome</keyword>
<name>A0AAV4XWI7_CAEEX</name>
<dbReference type="Proteomes" id="UP001054945">
    <property type="component" value="Unassembled WGS sequence"/>
</dbReference>
<reference evidence="1 2" key="1">
    <citation type="submission" date="2021-06" db="EMBL/GenBank/DDBJ databases">
        <title>Caerostris extrusa draft genome.</title>
        <authorList>
            <person name="Kono N."/>
            <person name="Arakawa K."/>
        </authorList>
    </citation>
    <scope>NUCLEOTIDE SEQUENCE [LARGE SCALE GENOMIC DNA]</scope>
</reference>
<protein>
    <submittedName>
        <fullName evidence="1">Uncharacterized protein</fullName>
    </submittedName>
</protein>
<sequence>MSFARQIASYYQVKSQFIATDMYFYGLSIPYQRCQLNYCLISKNFQQFSPNESLSQLTPFSAAIGLNFLGAVSIILLQCTVHSRSNPPFAHFTTRQTRRLLEITSTKRGKEIVKKKKEKLAMNKKKKKLAISFGVMSGLRSRH</sequence>
<dbReference type="AlphaFoldDB" id="A0AAV4XWI7"/>
<proteinExistence type="predicted"/>
<comment type="caution">
    <text evidence="1">The sequence shown here is derived from an EMBL/GenBank/DDBJ whole genome shotgun (WGS) entry which is preliminary data.</text>
</comment>
<organism evidence="1 2">
    <name type="scientific">Caerostris extrusa</name>
    <name type="common">Bark spider</name>
    <name type="synonym">Caerostris bankana</name>
    <dbReference type="NCBI Taxonomy" id="172846"/>
    <lineage>
        <taxon>Eukaryota</taxon>
        <taxon>Metazoa</taxon>
        <taxon>Ecdysozoa</taxon>
        <taxon>Arthropoda</taxon>
        <taxon>Chelicerata</taxon>
        <taxon>Arachnida</taxon>
        <taxon>Araneae</taxon>
        <taxon>Araneomorphae</taxon>
        <taxon>Entelegynae</taxon>
        <taxon>Araneoidea</taxon>
        <taxon>Araneidae</taxon>
        <taxon>Caerostris</taxon>
    </lineage>
</organism>
<accession>A0AAV4XWI7</accession>
<evidence type="ECO:0000313" key="2">
    <source>
        <dbReference type="Proteomes" id="UP001054945"/>
    </source>
</evidence>
<dbReference type="EMBL" id="BPLR01000992">
    <property type="protein sequence ID" value="GIY98953.1"/>
    <property type="molecule type" value="Genomic_DNA"/>
</dbReference>
<gene>
    <name evidence="1" type="ORF">CEXT_798701</name>
</gene>